<dbReference type="PROSITE" id="PS01131">
    <property type="entry name" value="RRNA_A_DIMETH"/>
    <property type="match status" value="1"/>
</dbReference>
<evidence type="ECO:0000256" key="8">
    <source>
        <dbReference type="PROSITE-ProRule" id="PRU01026"/>
    </source>
</evidence>
<dbReference type="InterPro" id="IPR029063">
    <property type="entry name" value="SAM-dependent_MTases_sf"/>
</dbReference>
<feature type="binding site" evidence="7 8">
    <location>
        <position position="55"/>
    </location>
    <ligand>
        <name>S-adenosyl-L-methionine</name>
        <dbReference type="ChEBI" id="CHEBI:59789"/>
    </ligand>
</feature>
<name>A0ABX0XU49_9ACTN</name>
<evidence type="ECO:0000256" key="3">
    <source>
        <dbReference type="ARBA" id="ARBA00022603"/>
    </source>
</evidence>
<dbReference type="RefSeq" id="WP_167924478.1">
    <property type="nucleotide sequence ID" value="NZ_JAATVY010000003.1"/>
</dbReference>
<dbReference type="Gene3D" id="1.10.8.100">
    <property type="entry name" value="Ribosomal RNA adenine dimethylase-like, domain 2"/>
    <property type="match status" value="1"/>
</dbReference>
<evidence type="ECO:0000256" key="6">
    <source>
        <dbReference type="ARBA" id="ARBA00022884"/>
    </source>
</evidence>
<keyword evidence="6 7" id="KW-0694">RNA-binding</keyword>
<keyword evidence="1 7" id="KW-0963">Cytoplasm</keyword>
<sequence>MVTLLGPAEVRELAGRLGVRPTKTLGQNFVHDPNTVRRIVRAADLDPSDVVVEVGPGLGSLTLALLPEAAAVRAVEIDPTLAAALPGTVARHQPEHADRLRVIERDALKVRPDDFDVPPTALVANLPYNVAVPVVLHLLAILPGLRHGLVMVQKEVADRLTAGPGSKIYGVPSVKLAWYARARQAGRVPPGVFWPVPNVDSGLVAFTRRDPPAGAQRERVFAVIDAAFAQRRKTLRAALAGWAGGPDAAERLLRAAGVDPGARGESLPVEQFAAIAAAAGGAVPAGPTGRGRDRG</sequence>
<evidence type="ECO:0000259" key="9">
    <source>
        <dbReference type="SMART" id="SM00650"/>
    </source>
</evidence>
<dbReference type="PANTHER" id="PTHR11727:SF7">
    <property type="entry name" value="DIMETHYLADENOSINE TRANSFERASE-RELATED"/>
    <property type="match status" value="1"/>
</dbReference>
<dbReference type="InterPro" id="IPR011530">
    <property type="entry name" value="rRNA_adenine_dimethylase"/>
</dbReference>
<dbReference type="NCBIfam" id="TIGR00755">
    <property type="entry name" value="ksgA"/>
    <property type="match status" value="1"/>
</dbReference>
<dbReference type="SMART" id="SM00650">
    <property type="entry name" value="rADc"/>
    <property type="match status" value="1"/>
</dbReference>
<feature type="domain" description="Ribosomal RNA adenine methylase transferase N-terminal" evidence="9">
    <location>
        <begin position="35"/>
        <end position="210"/>
    </location>
</feature>
<dbReference type="InterPro" id="IPR023165">
    <property type="entry name" value="rRNA_Ade_diMease-like_C"/>
</dbReference>
<keyword evidence="11" id="KW-1185">Reference proteome</keyword>
<comment type="caution">
    <text evidence="10">The sequence shown here is derived from an EMBL/GenBank/DDBJ whole genome shotgun (WGS) entry which is preliminary data.</text>
</comment>
<dbReference type="InterPro" id="IPR020598">
    <property type="entry name" value="rRNA_Ade_methylase_Trfase_N"/>
</dbReference>
<keyword evidence="5 7" id="KW-0949">S-adenosyl-L-methionine</keyword>
<evidence type="ECO:0000256" key="5">
    <source>
        <dbReference type="ARBA" id="ARBA00022691"/>
    </source>
</evidence>
<keyword evidence="3 7" id="KW-0489">Methyltransferase</keyword>
<feature type="binding site" evidence="7 8">
    <location>
        <position position="125"/>
    </location>
    <ligand>
        <name>S-adenosyl-L-methionine</name>
        <dbReference type="ChEBI" id="CHEBI:59789"/>
    </ligand>
</feature>
<feature type="binding site" evidence="7 8">
    <location>
        <position position="106"/>
    </location>
    <ligand>
        <name>S-adenosyl-L-methionine</name>
        <dbReference type="ChEBI" id="CHEBI:59789"/>
    </ligand>
</feature>
<gene>
    <name evidence="7 10" type="primary">rsmA</name>
    <name evidence="7" type="synonym">ksgA</name>
    <name evidence="10" type="ORF">HC031_06715</name>
</gene>
<dbReference type="EMBL" id="JAATVY010000003">
    <property type="protein sequence ID" value="NJC69412.1"/>
    <property type="molecule type" value="Genomic_DNA"/>
</dbReference>
<dbReference type="GO" id="GO:0052908">
    <property type="term" value="F:16S rRNA (adenine(1518)-N(6)/adenine(1519)-N(6))-dimethyltransferase activity"/>
    <property type="evidence" value="ECO:0007669"/>
    <property type="project" value="UniProtKB-EC"/>
</dbReference>
<evidence type="ECO:0000313" key="10">
    <source>
        <dbReference type="EMBL" id="NJC69412.1"/>
    </source>
</evidence>
<evidence type="ECO:0000256" key="2">
    <source>
        <dbReference type="ARBA" id="ARBA00022552"/>
    </source>
</evidence>
<dbReference type="PROSITE" id="PS51689">
    <property type="entry name" value="SAM_RNA_A_N6_MT"/>
    <property type="match status" value="1"/>
</dbReference>
<feature type="binding site" evidence="7 8">
    <location>
        <position position="28"/>
    </location>
    <ligand>
        <name>S-adenosyl-L-methionine</name>
        <dbReference type="ChEBI" id="CHEBI:59789"/>
    </ligand>
</feature>
<organism evidence="10 11">
    <name type="scientific">Planosporangium thailandense</name>
    <dbReference type="NCBI Taxonomy" id="765197"/>
    <lineage>
        <taxon>Bacteria</taxon>
        <taxon>Bacillati</taxon>
        <taxon>Actinomycetota</taxon>
        <taxon>Actinomycetes</taxon>
        <taxon>Micromonosporales</taxon>
        <taxon>Micromonosporaceae</taxon>
        <taxon>Planosporangium</taxon>
    </lineage>
</organism>
<dbReference type="PANTHER" id="PTHR11727">
    <property type="entry name" value="DIMETHYLADENOSINE TRANSFERASE"/>
    <property type="match status" value="1"/>
</dbReference>
<dbReference type="InterPro" id="IPR001737">
    <property type="entry name" value="KsgA/Erm"/>
</dbReference>
<keyword evidence="2 7" id="KW-0698">rRNA processing</keyword>
<dbReference type="SUPFAM" id="SSF53335">
    <property type="entry name" value="S-adenosyl-L-methionine-dependent methyltransferases"/>
    <property type="match status" value="1"/>
</dbReference>
<evidence type="ECO:0000256" key="4">
    <source>
        <dbReference type="ARBA" id="ARBA00022679"/>
    </source>
</evidence>
<dbReference type="InterPro" id="IPR020596">
    <property type="entry name" value="rRNA_Ade_Mease_Trfase_CS"/>
</dbReference>
<dbReference type="EC" id="2.1.1.182" evidence="7"/>
<evidence type="ECO:0000256" key="1">
    <source>
        <dbReference type="ARBA" id="ARBA00022490"/>
    </source>
</evidence>
<comment type="catalytic activity">
    <reaction evidence="7">
        <text>adenosine(1518)/adenosine(1519) in 16S rRNA + 4 S-adenosyl-L-methionine = N(6)-dimethyladenosine(1518)/N(6)-dimethyladenosine(1519) in 16S rRNA + 4 S-adenosyl-L-homocysteine + 4 H(+)</text>
        <dbReference type="Rhea" id="RHEA:19609"/>
        <dbReference type="Rhea" id="RHEA-COMP:10232"/>
        <dbReference type="Rhea" id="RHEA-COMP:10233"/>
        <dbReference type="ChEBI" id="CHEBI:15378"/>
        <dbReference type="ChEBI" id="CHEBI:57856"/>
        <dbReference type="ChEBI" id="CHEBI:59789"/>
        <dbReference type="ChEBI" id="CHEBI:74411"/>
        <dbReference type="ChEBI" id="CHEBI:74493"/>
        <dbReference type="EC" id="2.1.1.182"/>
    </reaction>
</comment>
<protein>
    <recommendedName>
        <fullName evidence="7">Ribosomal RNA small subunit methyltransferase A</fullName>
        <ecNumber evidence="7">2.1.1.182</ecNumber>
    </recommendedName>
    <alternativeName>
        <fullName evidence="7">16S rRNA (adenine(1518)-N(6)/adenine(1519)-N(6))-dimethyltransferase</fullName>
    </alternativeName>
    <alternativeName>
        <fullName evidence="7">16S rRNA dimethyladenosine transferase</fullName>
    </alternativeName>
    <alternativeName>
        <fullName evidence="7">16S rRNA dimethylase</fullName>
    </alternativeName>
    <alternativeName>
        <fullName evidence="7">S-adenosylmethionine-6-N', N'-adenosyl(rRNA) dimethyltransferase</fullName>
    </alternativeName>
</protein>
<dbReference type="Proteomes" id="UP000722989">
    <property type="component" value="Unassembled WGS sequence"/>
</dbReference>
<evidence type="ECO:0000313" key="11">
    <source>
        <dbReference type="Proteomes" id="UP000722989"/>
    </source>
</evidence>
<dbReference type="HAMAP" id="MF_00607">
    <property type="entry name" value="16SrRNA_methyltr_A"/>
    <property type="match status" value="1"/>
</dbReference>
<comment type="similarity">
    <text evidence="7">Belongs to the class I-like SAM-binding methyltransferase superfamily. rRNA adenine N(6)-methyltransferase family. RsmA subfamily.</text>
</comment>
<keyword evidence="4 7" id="KW-0808">Transferase</keyword>
<dbReference type="Pfam" id="PF00398">
    <property type="entry name" value="RrnaAD"/>
    <property type="match status" value="1"/>
</dbReference>
<accession>A0ABX0XU49</accession>
<proteinExistence type="inferred from homology"/>
<dbReference type="Gene3D" id="3.40.50.150">
    <property type="entry name" value="Vaccinia Virus protein VP39"/>
    <property type="match status" value="1"/>
</dbReference>
<feature type="binding site" evidence="7 8">
    <location>
        <position position="30"/>
    </location>
    <ligand>
        <name>S-adenosyl-L-methionine</name>
        <dbReference type="ChEBI" id="CHEBI:59789"/>
    </ligand>
</feature>
<reference evidence="10 11" key="1">
    <citation type="submission" date="2020-03" db="EMBL/GenBank/DDBJ databases">
        <title>WGS of the type strain of Planosporangium spp.</title>
        <authorList>
            <person name="Thawai C."/>
        </authorList>
    </citation>
    <scope>NUCLEOTIDE SEQUENCE [LARGE SCALE GENOMIC DNA]</scope>
    <source>
        <strain evidence="10 11">TBRC 5610</strain>
    </source>
</reference>
<comment type="function">
    <text evidence="7">Specifically dimethylates two adjacent adenosines (A1518 and A1519) in the loop of a conserved hairpin near the 3'-end of 16S rRNA in the 30S particle. May play a critical role in biogenesis of 30S subunits.</text>
</comment>
<comment type="subcellular location">
    <subcellularLocation>
        <location evidence="7">Cytoplasm</location>
    </subcellularLocation>
</comment>
<evidence type="ECO:0000256" key="7">
    <source>
        <dbReference type="HAMAP-Rule" id="MF_00607"/>
    </source>
</evidence>
<feature type="binding site" evidence="7 8">
    <location>
        <position position="76"/>
    </location>
    <ligand>
        <name>S-adenosyl-L-methionine</name>
        <dbReference type="ChEBI" id="CHEBI:59789"/>
    </ligand>
</feature>